<accession>A0A0A0K6M2</accession>
<organism evidence="2 3">
    <name type="scientific">Cucumis sativus</name>
    <name type="common">Cucumber</name>
    <dbReference type="NCBI Taxonomy" id="3659"/>
    <lineage>
        <taxon>Eukaryota</taxon>
        <taxon>Viridiplantae</taxon>
        <taxon>Streptophyta</taxon>
        <taxon>Embryophyta</taxon>
        <taxon>Tracheophyta</taxon>
        <taxon>Spermatophyta</taxon>
        <taxon>Magnoliopsida</taxon>
        <taxon>eudicotyledons</taxon>
        <taxon>Gunneridae</taxon>
        <taxon>Pentapetalae</taxon>
        <taxon>rosids</taxon>
        <taxon>fabids</taxon>
        <taxon>Cucurbitales</taxon>
        <taxon>Cucurbitaceae</taxon>
        <taxon>Benincaseae</taxon>
        <taxon>Cucumis</taxon>
    </lineage>
</organism>
<evidence type="ECO:0000313" key="2">
    <source>
        <dbReference type="EMBL" id="KGN44539.1"/>
    </source>
</evidence>
<sequence length="66" mass="7658">MHGEEVDEDYILKFMDEGICKPMEKAFEDMIQCQHVLQETQFERITTESEDESTATIIRTSSTPQS</sequence>
<reference evidence="2 3" key="4">
    <citation type="journal article" date="2011" name="BMC Genomics">
        <title>RNA-Seq improves annotation of protein-coding genes in the cucumber genome.</title>
        <authorList>
            <person name="Li Z."/>
            <person name="Zhang Z."/>
            <person name="Yan P."/>
            <person name="Huang S."/>
            <person name="Fei Z."/>
            <person name="Lin K."/>
        </authorList>
    </citation>
    <scope>NUCLEOTIDE SEQUENCE [LARGE SCALE GENOMIC DNA]</scope>
    <source>
        <strain evidence="3">cv. 9930</strain>
    </source>
</reference>
<name>A0A0A0K6M2_CUCSA</name>
<dbReference type="Gramene" id="KGN44539">
    <property type="protein sequence ID" value="KGN44539"/>
    <property type="gene ID" value="Csa_7G328270"/>
</dbReference>
<dbReference type="EMBL" id="CM002928">
    <property type="protein sequence ID" value="KGN44539.1"/>
    <property type="molecule type" value="Genomic_DNA"/>
</dbReference>
<evidence type="ECO:0000313" key="3">
    <source>
        <dbReference type="Proteomes" id="UP000029981"/>
    </source>
</evidence>
<reference evidence="2 3" key="1">
    <citation type="journal article" date="2009" name="Nat. Genet.">
        <title>The genome of the cucumber, Cucumis sativus L.</title>
        <authorList>
            <person name="Huang S."/>
            <person name="Li R."/>
            <person name="Zhang Z."/>
            <person name="Li L."/>
            <person name="Gu X."/>
            <person name="Fan W."/>
            <person name="Lucas W.J."/>
            <person name="Wang X."/>
            <person name="Xie B."/>
            <person name="Ni P."/>
            <person name="Ren Y."/>
            <person name="Zhu H."/>
            <person name="Li J."/>
            <person name="Lin K."/>
            <person name="Jin W."/>
            <person name="Fei Z."/>
            <person name="Li G."/>
            <person name="Staub J."/>
            <person name="Kilian A."/>
            <person name="van der Vossen E.A."/>
            <person name="Wu Y."/>
            <person name="Guo J."/>
            <person name="He J."/>
            <person name="Jia Z."/>
            <person name="Ren Y."/>
            <person name="Tian G."/>
            <person name="Lu Y."/>
            <person name="Ruan J."/>
            <person name="Qian W."/>
            <person name="Wang M."/>
            <person name="Huang Q."/>
            <person name="Li B."/>
            <person name="Xuan Z."/>
            <person name="Cao J."/>
            <person name="Asan"/>
            <person name="Wu Z."/>
            <person name="Zhang J."/>
            <person name="Cai Q."/>
            <person name="Bai Y."/>
            <person name="Zhao B."/>
            <person name="Han Y."/>
            <person name="Li Y."/>
            <person name="Li X."/>
            <person name="Wang S."/>
            <person name="Shi Q."/>
            <person name="Liu S."/>
            <person name="Cho W.K."/>
            <person name="Kim J.Y."/>
            <person name="Xu Y."/>
            <person name="Heller-Uszynska K."/>
            <person name="Miao H."/>
            <person name="Cheng Z."/>
            <person name="Zhang S."/>
            <person name="Wu J."/>
            <person name="Yang Y."/>
            <person name="Kang H."/>
            <person name="Li M."/>
            <person name="Liang H."/>
            <person name="Ren X."/>
            <person name="Shi Z."/>
            <person name="Wen M."/>
            <person name="Jian M."/>
            <person name="Yang H."/>
            <person name="Zhang G."/>
            <person name="Yang Z."/>
            <person name="Chen R."/>
            <person name="Liu S."/>
            <person name="Li J."/>
            <person name="Ma L."/>
            <person name="Liu H."/>
            <person name="Zhou Y."/>
            <person name="Zhao J."/>
            <person name="Fang X."/>
            <person name="Li G."/>
            <person name="Fang L."/>
            <person name="Li Y."/>
            <person name="Liu D."/>
            <person name="Zheng H."/>
            <person name="Zhang Y."/>
            <person name="Qin N."/>
            <person name="Li Z."/>
            <person name="Yang G."/>
            <person name="Yang S."/>
            <person name="Bolund L."/>
            <person name="Kristiansen K."/>
            <person name="Zheng H."/>
            <person name="Li S."/>
            <person name="Zhang X."/>
            <person name="Yang H."/>
            <person name="Wang J."/>
            <person name="Sun R."/>
            <person name="Zhang B."/>
            <person name="Jiang S."/>
            <person name="Wang J."/>
            <person name="Du Y."/>
            <person name="Li S."/>
        </authorList>
    </citation>
    <scope>NUCLEOTIDE SEQUENCE [LARGE SCALE GENOMIC DNA]</scope>
    <source>
        <strain evidence="3">cv. 9930</strain>
    </source>
</reference>
<keyword evidence="3" id="KW-1185">Reference proteome</keyword>
<dbReference type="Proteomes" id="UP000029981">
    <property type="component" value="Chromosome 7"/>
</dbReference>
<feature type="compositionally biased region" description="Polar residues" evidence="1">
    <location>
        <begin position="54"/>
        <end position="66"/>
    </location>
</feature>
<protein>
    <submittedName>
        <fullName evidence="2">Uncharacterized protein</fullName>
    </submittedName>
</protein>
<evidence type="ECO:0000256" key="1">
    <source>
        <dbReference type="SAM" id="MobiDB-lite"/>
    </source>
</evidence>
<feature type="region of interest" description="Disordered" evidence="1">
    <location>
        <begin position="46"/>
        <end position="66"/>
    </location>
</feature>
<gene>
    <name evidence="2" type="ORF">Csa_7G328270</name>
</gene>
<reference evidence="2 3" key="2">
    <citation type="journal article" date="2009" name="PLoS ONE">
        <title>An integrated genetic and cytogenetic map of the cucumber genome.</title>
        <authorList>
            <person name="Ren Y."/>
            <person name="Zhang Z."/>
            <person name="Liu J."/>
            <person name="Staub J.E."/>
            <person name="Han Y."/>
            <person name="Cheng Z."/>
            <person name="Li X."/>
            <person name="Lu J."/>
            <person name="Miao H."/>
            <person name="Kang H."/>
            <person name="Xie B."/>
            <person name="Gu X."/>
            <person name="Wang X."/>
            <person name="Du Y."/>
            <person name="Jin W."/>
            <person name="Huang S."/>
        </authorList>
    </citation>
    <scope>NUCLEOTIDE SEQUENCE [LARGE SCALE GENOMIC DNA]</scope>
    <source>
        <strain evidence="3">cv. 9930</strain>
    </source>
</reference>
<dbReference type="AlphaFoldDB" id="A0A0A0K6M2"/>
<proteinExistence type="predicted"/>
<reference evidence="2 3" key="3">
    <citation type="journal article" date="2010" name="BMC Genomics">
        <title>Transcriptome sequencing and comparative analysis of cucumber flowers with different sex types.</title>
        <authorList>
            <person name="Guo S."/>
            <person name="Zheng Y."/>
            <person name="Joung J.G."/>
            <person name="Liu S."/>
            <person name="Zhang Z."/>
            <person name="Crasta O.R."/>
            <person name="Sobral B.W."/>
            <person name="Xu Y."/>
            <person name="Huang S."/>
            <person name="Fei Z."/>
        </authorList>
    </citation>
    <scope>NUCLEOTIDE SEQUENCE [LARGE SCALE GENOMIC DNA]</scope>
    <source>
        <strain evidence="3">cv. 9930</strain>
    </source>
</reference>